<accession>A0A2S9IDB7</accession>
<dbReference type="PANTHER" id="PTHR37549:SF1">
    <property type="entry name" value="LIPOPROTEIN LPRI"/>
    <property type="match status" value="1"/>
</dbReference>
<evidence type="ECO:0000313" key="2">
    <source>
        <dbReference type="EMBL" id="PRD15780.1"/>
    </source>
</evidence>
<keyword evidence="1" id="KW-0732">Signal</keyword>
<comment type="caution">
    <text evidence="2">The sequence shown here is derived from an EMBL/GenBank/DDBJ whole genome shotgun (WGS) entry which is preliminary data.</text>
</comment>
<organism evidence="2 3">
    <name type="scientific">Pantoea coffeiphila</name>
    <dbReference type="NCBI Taxonomy" id="1465635"/>
    <lineage>
        <taxon>Bacteria</taxon>
        <taxon>Pseudomonadati</taxon>
        <taxon>Pseudomonadota</taxon>
        <taxon>Gammaproteobacteria</taxon>
        <taxon>Enterobacterales</taxon>
        <taxon>Erwiniaceae</taxon>
        <taxon>Pantoea</taxon>
    </lineage>
</organism>
<sequence>MVNHSRFLLIILLFLLGMSSAQALDCGRASTVVENTICDNKELTWLDRLFTDSFRDVVVENPQRVESIVNSWTRSRDACASDACLQRAYLNGIGQLYGVPASFDWQGVWWNTTSTHGNGGKILIHGAADWGFKMDATVWGGVYSSVLSGSVNDYYGVGYTNEIAWGGHCAIILVPRSDGKLEVSSDNSGGCDMLLPGEMAIDGVYVKAASDPRPPATLLTLGIMPNKALDDRFRELVGDDYQQYLATATSFVYSADEDSLGATVLTLWVKGMANRKSAMIMYTPDGKIWALRVEPGKDNKGLQLHYVTTEKDKSRMPKTLANWRARFTER</sequence>
<evidence type="ECO:0000256" key="1">
    <source>
        <dbReference type="SAM" id="SignalP"/>
    </source>
</evidence>
<dbReference type="Proteomes" id="UP000239181">
    <property type="component" value="Unassembled WGS sequence"/>
</dbReference>
<dbReference type="RefSeq" id="WP_105592493.1">
    <property type="nucleotide sequence ID" value="NZ_PDET01000005.1"/>
</dbReference>
<reference evidence="2 3" key="1">
    <citation type="submission" date="2017-10" db="EMBL/GenBank/DDBJ databases">
        <title>Draft genome of two endophytic bacteria isolated from 'guarana' Paullinia cupana (Mart.) Ducke.</title>
        <authorList>
            <person name="Siqueira K.A."/>
            <person name="Liotti R.G."/>
            <person name="Mendes T.A."/>
            <person name="Soares M.A."/>
        </authorList>
    </citation>
    <scope>NUCLEOTIDE SEQUENCE [LARGE SCALE GENOMIC DNA]</scope>
    <source>
        <strain evidence="2 3">342</strain>
    </source>
</reference>
<name>A0A2S9IDB7_9GAMM</name>
<proteinExistence type="predicted"/>
<gene>
    <name evidence="2" type="ORF">CQW29_09510</name>
</gene>
<dbReference type="AlphaFoldDB" id="A0A2S9IDB7"/>
<dbReference type="InterPro" id="IPR052755">
    <property type="entry name" value="Lysozyme_Inhibitor_LprI"/>
</dbReference>
<feature type="chain" id="PRO_5015659996" evidence="1">
    <location>
        <begin position="24"/>
        <end position="330"/>
    </location>
</feature>
<dbReference type="OrthoDB" id="6608320at2"/>
<feature type="signal peptide" evidence="1">
    <location>
        <begin position="1"/>
        <end position="23"/>
    </location>
</feature>
<dbReference type="EMBL" id="PDET01000005">
    <property type="protein sequence ID" value="PRD15780.1"/>
    <property type="molecule type" value="Genomic_DNA"/>
</dbReference>
<keyword evidence="3" id="KW-1185">Reference proteome</keyword>
<dbReference type="GO" id="GO:0005576">
    <property type="term" value="C:extracellular region"/>
    <property type="evidence" value="ECO:0007669"/>
    <property type="project" value="TreeGrafter"/>
</dbReference>
<evidence type="ECO:0000313" key="3">
    <source>
        <dbReference type="Proteomes" id="UP000239181"/>
    </source>
</evidence>
<protein>
    <submittedName>
        <fullName evidence="2">Uncharacterized protein</fullName>
    </submittedName>
</protein>
<dbReference type="PANTHER" id="PTHR37549">
    <property type="entry name" value="LIPOPROTEIN LPRI"/>
    <property type="match status" value="1"/>
</dbReference>